<evidence type="ECO:0000313" key="1">
    <source>
        <dbReference type="EMBL" id="TFY92689.1"/>
    </source>
</evidence>
<dbReference type="OrthoDB" id="9982074at2"/>
<accession>A0A4Z0B2N2</accession>
<organism evidence="1 2">
    <name type="scientific">Pseudomonas kairouanensis</name>
    <dbReference type="NCBI Taxonomy" id="2293832"/>
    <lineage>
        <taxon>Bacteria</taxon>
        <taxon>Pseudomonadati</taxon>
        <taxon>Pseudomonadota</taxon>
        <taxon>Gammaproteobacteria</taxon>
        <taxon>Pseudomonadales</taxon>
        <taxon>Pseudomonadaceae</taxon>
        <taxon>Pseudomonas</taxon>
    </lineage>
</organism>
<keyword evidence="2" id="KW-1185">Reference proteome</keyword>
<evidence type="ECO:0000313" key="2">
    <source>
        <dbReference type="Proteomes" id="UP000297391"/>
    </source>
</evidence>
<dbReference type="RefSeq" id="WP_135287586.1">
    <property type="nucleotide sequence ID" value="NZ_QUZU01000001.1"/>
</dbReference>
<gene>
    <name evidence="1" type="ORF">DYL59_01655</name>
</gene>
<name>A0A4Z0B2N2_9PSED</name>
<dbReference type="Proteomes" id="UP000297391">
    <property type="component" value="Unassembled WGS sequence"/>
</dbReference>
<dbReference type="AlphaFoldDB" id="A0A4Z0B2N2"/>
<protein>
    <submittedName>
        <fullName evidence="1">Uncharacterized protein</fullName>
    </submittedName>
</protein>
<reference evidence="1 2" key="1">
    <citation type="journal article" date="2019" name="Syst. Appl. Microbiol.">
        <title>New species of pathogenic Pseudomonas isolated from citrus in Tunisia: Proposal of Pseudomonas kairouanensis sp. nov. and Pseudomonas nabeulensis sp. nov.</title>
        <authorList>
            <person name="Oueslati M."/>
            <person name="Mulet M."/>
            <person name="Gomila M."/>
            <person name="Berge O."/>
            <person name="Hajlaoui M.R."/>
            <person name="Lalucat J."/>
            <person name="Sadfi-Zouaoui N."/>
            <person name="Garcia-Valdes E."/>
        </authorList>
    </citation>
    <scope>NUCLEOTIDE SEQUENCE [LARGE SCALE GENOMIC DNA]</scope>
    <source>
        <strain evidence="1 2">KC12</strain>
    </source>
</reference>
<dbReference type="EMBL" id="QUZU01000001">
    <property type="protein sequence ID" value="TFY92689.1"/>
    <property type="molecule type" value="Genomic_DNA"/>
</dbReference>
<proteinExistence type="predicted"/>
<comment type="caution">
    <text evidence="1">The sequence shown here is derived from an EMBL/GenBank/DDBJ whole genome shotgun (WGS) entry which is preliminary data.</text>
</comment>
<sequence>MSLKLTVIDNKALKSLLTKMDKDKNFDIKEFIQLRDFADTAIDSLPLLAIKDNLRVERNAADIFVDGLKMLVLELRRLDFGVPDKDPAKEAQKEVQKAAIRHSIESQIAYMLQSYNFLFGKL</sequence>